<evidence type="ECO:0000313" key="2">
    <source>
        <dbReference type="Proteomes" id="UP001060368"/>
    </source>
</evidence>
<dbReference type="Pfam" id="PF07295">
    <property type="entry name" value="DUF1451"/>
    <property type="match status" value="1"/>
</dbReference>
<dbReference type="Proteomes" id="UP001060368">
    <property type="component" value="Chromosome"/>
</dbReference>
<dbReference type="AlphaFoldDB" id="A0A9E7PK30"/>
<evidence type="ECO:0000313" key="1">
    <source>
        <dbReference type="EMBL" id="UUX91463.1"/>
    </source>
</evidence>
<accession>A0A9E7PK30</accession>
<name>A0A9E7PK30_9EURY</name>
<organism evidence="1 2">
    <name type="scientific">Methanoplanus endosymbiosus</name>
    <dbReference type="NCBI Taxonomy" id="33865"/>
    <lineage>
        <taxon>Archaea</taxon>
        <taxon>Methanobacteriati</taxon>
        <taxon>Methanobacteriota</taxon>
        <taxon>Stenosarchaea group</taxon>
        <taxon>Methanomicrobia</taxon>
        <taxon>Methanomicrobiales</taxon>
        <taxon>Methanomicrobiaceae</taxon>
        <taxon>Methanoplanus</taxon>
    </lineage>
</organism>
<dbReference type="GeneID" id="74307787"/>
<reference evidence="1" key="1">
    <citation type="submission" date="2022-04" db="EMBL/GenBank/DDBJ databases">
        <title>Complete genome of Methanoplanus endosymbiosus DSM 3599.</title>
        <authorList>
            <person name="Chen S.-C."/>
            <person name="You Y.-T."/>
            <person name="Zhou Y.-Z."/>
            <person name="Lai M.-C."/>
        </authorList>
    </citation>
    <scope>NUCLEOTIDE SEQUENCE</scope>
    <source>
        <strain evidence="1">DSM 3599</strain>
    </source>
</reference>
<dbReference type="InterPro" id="IPR009912">
    <property type="entry name" value="DUF1451"/>
</dbReference>
<protein>
    <submittedName>
        <fullName evidence="1">Zinc ribbon-containing protein</fullName>
    </submittedName>
</protein>
<dbReference type="KEGG" id="mend:L6E24_08755"/>
<dbReference type="EMBL" id="CP096115">
    <property type="protein sequence ID" value="UUX91463.1"/>
    <property type="molecule type" value="Genomic_DNA"/>
</dbReference>
<keyword evidence="2" id="KW-1185">Reference proteome</keyword>
<gene>
    <name evidence="1" type="ORF">L6E24_08755</name>
</gene>
<dbReference type="RefSeq" id="WP_257741615.1">
    <property type="nucleotide sequence ID" value="NZ_CP096115.1"/>
</dbReference>
<sequence length="72" mass="8049">MTENAKTVKAGEKVGPGKYVCVDCGLEFEVNDSQQDLRKCPTCACEMYQCLPITHIRPDVKTPEDAKHPPKR</sequence>
<proteinExistence type="predicted"/>